<feature type="compositionally biased region" description="Low complexity" evidence="1">
    <location>
        <begin position="1"/>
        <end position="12"/>
    </location>
</feature>
<sequence length="450" mass="49290">MNGADAVAEAPEPATPEEEAGGALDRQPLYWVKRDEEWSVKGAAVRVALVCFAAADEPCVAEPVLDGHRVDRIHPNLRVVDDADVRRLTENRGVAFQGVKEDVCRPSEGPAFKLSGTEARAMLRELGNPNGRPNSDVVRPYWDGEDVTERPSDMWIVDFGPTMEEAEARGYAVPFSHVQRVVYPFRANNRAPENRRRPWRFGRARGDLRTALVGKARCVVRSETSRQPVFGWMDTRILPSGSLVVVAADDDLTFGLLHSRAHAVWTEFMGNRMGAGNDQRYNHRRTFETFPFPAGLAPTLPLAERMAAEHAAAIAEGAAALEERRRAVLFPEGTGAWMPADADPTDPRPVAPGSAVYPDRFVPDPAYAAQLAELTLAGLYAGRDAWLVDLHAKLDRAVHAAYGWPGPTSLTDDDLLDRLLVLNRERAAAGPPPGPDDDDDVEGTEAPEES</sequence>
<protein>
    <recommendedName>
        <fullName evidence="2">MmeI-like target recognition domain-containing protein</fullName>
    </recommendedName>
</protein>
<dbReference type="Proteomes" id="UP001501588">
    <property type="component" value="Unassembled WGS sequence"/>
</dbReference>
<feature type="compositionally biased region" description="Acidic residues" evidence="1">
    <location>
        <begin position="435"/>
        <end position="450"/>
    </location>
</feature>
<evidence type="ECO:0000256" key="1">
    <source>
        <dbReference type="SAM" id="MobiDB-lite"/>
    </source>
</evidence>
<dbReference type="RefSeq" id="WP_343894237.1">
    <property type="nucleotide sequence ID" value="NZ_BAAAFZ010000009.1"/>
</dbReference>
<feature type="region of interest" description="Disordered" evidence="1">
    <location>
        <begin position="423"/>
        <end position="450"/>
    </location>
</feature>
<feature type="domain" description="MmeI-like target recognition" evidence="2">
    <location>
        <begin position="182"/>
        <end position="294"/>
    </location>
</feature>
<name>A0ABP3PX44_9PROT</name>
<reference evidence="4" key="1">
    <citation type="journal article" date="2019" name="Int. J. Syst. Evol. Microbiol.">
        <title>The Global Catalogue of Microorganisms (GCM) 10K type strain sequencing project: providing services to taxonomists for standard genome sequencing and annotation.</title>
        <authorList>
            <consortium name="The Broad Institute Genomics Platform"/>
            <consortium name="The Broad Institute Genome Sequencing Center for Infectious Disease"/>
            <person name="Wu L."/>
            <person name="Ma J."/>
        </authorList>
    </citation>
    <scope>NUCLEOTIDE SEQUENCE [LARGE SCALE GENOMIC DNA]</scope>
    <source>
        <strain evidence="4">JCM 9933</strain>
    </source>
</reference>
<feature type="region of interest" description="Disordered" evidence="1">
    <location>
        <begin position="1"/>
        <end position="22"/>
    </location>
</feature>
<keyword evidence="4" id="KW-1185">Reference proteome</keyword>
<accession>A0ABP3PX44</accession>
<gene>
    <name evidence="3" type="ORF">GCM10009416_11660</name>
</gene>
<evidence type="ECO:0000259" key="2">
    <source>
        <dbReference type="Pfam" id="PF20466"/>
    </source>
</evidence>
<dbReference type="InterPro" id="IPR046820">
    <property type="entry name" value="MmeI_TRD"/>
</dbReference>
<evidence type="ECO:0000313" key="3">
    <source>
        <dbReference type="EMBL" id="GAA0574625.1"/>
    </source>
</evidence>
<dbReference type="Pfam" id="PF20466">
    <property type="entry name" value="MmeI_TRD"/>
    <property type="match status" value="1"/>
</dbReference>
<dbReference type="EMBL" id="BAAAFZ010000009">
    <property type="protein sequence ID" value="GAA0574625.1"/>
    <property type="molecule type" value="Genomic_DNA"/>
</dbReference>
<comment type="caution">
    <text evidence="3">The sequence shown here is derived from an EMBL/GenBank/DDBJ whole genome shotgun (WGS) entry which is preliminary data.</text>
</comment>
<proteinExistence type="predicted"/>
<organism evidence="3 4">
    <name type="scientific">Craurococcus roseus</name>
    <dbReference type="NCBI Taxonomy" id="77585"/>
    <lineage>
        <taxon>Bacteria</taxon>
        <taxon>Pseudomonadati</taxon>
        <taxon>Pseudomonadota</taxon>
        <taxon>Alphaproteobacteria</taxon>
        <taxon>Acetobacterales</taxon>
        <taxon>Acetobacteraceae</taxon>
        <taxon>Craurococcus</taxon>
    </lineage>
</organism>
<evidence type="ECO:0000313" key="4">
    <source>
        <dbReference type="Proteomes" id="UP001501588"/>
    </source>
</evidence>